<feature type="domain" description="DUF5916" evidence="3">
    <location>
        <begin position="239"/>
        <end position="725"/>
    </location>
</feature>
<organism evidence="4 5">
    <name type="scientific">Aquirufa rosea</name>
    <dbReference type="NCBI Taxonomy" id="2509241"/>
    <lineage>
        <taxon>Bacteria</taxon>
        <taxon>Pseudomonadati</taxon>
        <taxon>Bacteroidota</taxon>
        <taxon>Cytophagia</taxon>
        <taxon>Cytophagales</taxon>
        <taxon>Flectobacillaceae</taxon>
        <taxon>Aquirufa</taxon>
    </lineage>
</organism>
<evidence type="ECO:0000259" key="3">
    <source>
        <dbReference type="Pfam" id="PF19313"/>
    </source>
</evidence>
<dbReference type="Pfam" id="PF06452">
    <property type="entry name" value="CBM9_1"/>
    <property type="match status" value="1"/>
</dbReference>
<dbReference type="OrthoDB" id="9786766at2"/>
<dbReference type="EMBL" id="SDHY01000002">
    <property type="protein sequence ID" value="RXK50808.1"/>
    <property type="molecule type" value="Genomic_DNA"/>
</dbReference>
<dbReference type="InterPro" id="IPR045670">
    <property type="entry name" value="DUF5916"/>
</dbReference>
<evidence type="ECO:0000313" key="4">
    <source>
        <dbReference type="EMBL" id="RXK50808.1"/>
    </source>
</evidence>
<evidence type="ECO:0000313" key="5">
    <source>
        <dbReference type="Proteomes" id="UP000289455"/>
    </source>
</evidence>
<keyword evidence="5" id="KW-1185">Reference proteome</keyword>
<dbReference type="Gene3D" id="2.60.40.1190">
    <property type="match status" value="1"/>
</dbReference>
<name>A0A4Q1C129_9BACT</name>
<accession>A0A4Q1C129</accession>
<keyword evidence="1" id="KW-0732">Signal</keyword>
<dbReference type="GO" id="GO:0004553">
    <property type="term" value="F:hydrolase activity, hydrolyzing O-glycosyl compounds"/>
    <property type="evidence" value="ECO:0007669"/>
    <property type="project" value="InterPro"/>
</dbReference>
<dbReference type="GO" id="GO:0016052">
    <property type="term" value="P:carbohydrate catabolic process"/>
    <property type="evidence" value="ECO:0007669"/>
    <property type="project" value="InterPro"/>
</dbReference>
<dbReference type="GO" id="GO:0030246">
    <property type="term" value="F:carbohydrate binding"/>
    <property type="evidence" value="ECO:0007669"/>
    <property type="project" value="InterPro"/>
</dbReference>
<feature type="domain" description="Carbohydrate-binding" evidence="2">
    <location>
        <begin position="43"/>
        <end position="202"/>
    </location>
</feature>
<sequence length="749" mass="86232">MNRILLLIFIFLGTSFYSVAQTAKRNENFQMLIKPSKGPLKMDGKLDEEAWMEASKVSDFMMCNPTDTICSNVRTDVRMTYDDKYLYISAECFLKDQSRYVVESLKRDFSFGINDNFLVFIDTFDDKTTGFSFGANAAGAQWDGQMSEGAKVNLNWDNKWESSTSYNKESWIWEAAIPFKSIRYKNNSTRWGINFSRLDLQAKEKSAWAPVPRQFPTASLAYSGVLLWETPPPAPKQNISVIPYVLSGVTSNYETKDPTNFRKQIGGDVKVALSSSLNMDLTINPDFSQVDVDRQQTNLDRFELFYPEKRQFFIENSDLFDGFGTETIRPFFSRRIGLALNARTGIYEQTPITYGARVSGKLTNDWRIGLLNVQSQRIDDKGVPTQNYSMVALQRKLFARSNVGVFMINKQSFIDTELQRQNGFAEYNRNIGVEYNLASANNFWTGKIFYYQSISPDAKANNFAHAASLAYKDNHWIFTWKHQWVGDNYNPEVGYVPRVNYTNINPEIGKIFYPKSKTSQLFYAQVRLNSLSFWNNSGGLTDNTTYIALEGKMKDQSSFSAFHGYDYVKLLYDFDPTRMGNIPEKKGSEHTWRSVGFGYISSPIKLFTYSITSRFGGYYGNGYRTGITSELGYRFQPHVGISMAVDYNNIGDVEVPVTQVDGTTRKIISASEFWIIRPKVDITFTNKLFFTTFFQLNQQTKNMNLNARLQWRYKPASDLFLVYTDNYLPENFHIRNRSIVLKLNYWLNL</sequence>
<protein>
    <submittedName>
        <fullName evidence="4">Hydrolase</fullName>
    </submittedName>
</protein>
<dbReference type="SUPFAM" id="SSF49344">
    <property type="entry name" value="CBD9-like"/>
    <property type="match status" value="1"/>
</dbReference>
<reference evidence="4 5" key="1">
    <citation type="submission" date="2019-01" db="EMBL/GenBank/DDBJ databases">
        <title>Cytophagaceae bacterium strain CAR-16.</title>
        <authorList>
            <person name="Chen W.-M."/>
        </authorList>
    </citation>
    <scope>NUCLEOTIDE SEQUENCE [LARGE SCALE GENOMIC DNA]</scope>
    <source>
        <strain evidence="4 5">CAR-16</strain>
    </source>
</reference>
<dbReference type="Proteomes" id="UP000289455">
    <property type="component" value="Unassembled WGS sequence"/>
</dbReference>
<evidence type="ECO:0000256" key="1">
    <source>
        <dbReference type="SAM" id="SignalP"/>
    </source>
</evidence>
<dbReference type="CDD" id="cd09618">
    <property type="entry name" value="CBM9_like_2"/>
    <property type="match status" value="1"/>
</dbReference>
<feature type="chain" id="PRO_5020542665" evidence="1">
    <location>
        <begin position="21"/>
        <end position="749"/>
    </location>
</feature>
<feature type="signal peptide" evidence="1">
    <location>
        <begin position="1"/>
        <end position="20"/>
    </location>
</feature>
<comment type="caution">
    <text evidence="4">The sequence shown here is derived from an EMBL/GenBank/DDBJ whole genome shotgun (WGS) entry which is preliminary data.</text>
</comment>
<proteinExistence type="predicted"/>
<dbReference type="Pfam" id="PF19313">
    <property type="entry name" value="DUF5916"/>
    <property type="match status" value="1"/>
</dbReference>
<evidence type="ECO:0000259" key="2">
    <source>
        <dbReference type="Pfam" id="PF06452"/>
    </source>
</evidence>
<keyword evidence="4" id="KW-0378">Hydrolase</keyword>
<gene>
    <name evidence="4" type="ORF">ESB04_03930</name>
</gene>
<dbReference type="InterPro" id="IPR010502">
    <property type="entry name" value="Carb-bd_dom_fam9"/>
</dbReference>
<dbReference type="RefSeq" id="WP_129026418.1">
    <property type="nucleotide sequence ID" value="NZ_SDHY01000002.1"/>
</dbReference>
<dbReference type="AlphaFoldDB" id="A0A4Q1C129"/>